<dbReference type="InterPro" id="IPR009003">
    <property type="entry name" value="Peptidase_S1_PA"/>
</dbReference>
<dbReference type="GO" id="GO:0006508">
    <property type="term" value="P:proteolysis"/>
    <property type="evidence" value="ECO:0007669"/>
    <property type="project" value="InterPro"/>
</dbReference>
<dbReference type="EMBL" id="CP043312">
    <property type="protein sequence ID" value="QEK39728.1"/>
    <property type="molecule type" value="Genomic_DNA"/>
</dbReference>
<evidence type="ECO:0008006" key="4">
    <source>
        <dbReference type="Google" id="ProtNLM"/>
    </source>
</evidence>
<dbReference type="KEGG" id="snay:FZC37_02195"/>
<dbReference type="PANTHER" id="PTHR46366">
    <property type="entry name" value="PRO-APOPTOTIC SERINE PROTEASE NMA111"/>
    <property type="match status" value="1"/>
</dbReference>
<dbReference type="Pfam" id="PF13365">
    <property type="entry name" value="Trypsin_2"/>
    <property type="match status" value="1"/>
</dbReference>
<accession>A0A5C0UI07</accession>
<name>A0A5C0UI07_9RICK</name>
<dbReference type="SUPFAM" id="SSF50156">
    <property type="entry name" value="PDZ domain-like"/>
    <property type="match status" value="1"/>
</dbReference>
<dbReference type="OrthoDB" id="7160517at2"/>
<dbReference type="Gene3D" id="2.30.42.10">
    <property type="match status" value="1"/>
</dbReference>
<dbReference type="InterPro" id="IPR036034">
    <property type="entry name" value="PDZ_sf"/>
</dbReference>
<gene>
    <name evidence="2" type="ORF">FZC37_02195</name>
</gene>
<feature type="signal peptide" evidence="1">
    <location>
        <begin position="1"/>
        <end position="26"/>
    </location>
</feature>
<evidence type="ECO:0000313" key="2">
    <source>
        <dbReference type="EMBL" id="QEK39728.1"/>
    </source>
</evidence>
<organism evidence="2 3">
    <name type="scientific">Candidatus Sneabacter namystus</name>
    <dbReference type="NCBI Taxonomy" id="2601646"/>
    <lineage>
        <taxon>Bacteria</taxon>
        <taxon>Pseudomonadati</taxon>
        <taxon>Pseudomonadota</taxon>
        <taxon>Alphaproteobacteria</taxon>
        <taxon>Rickettsiales</taxon>
        <taxon>Rickettsiaceae</taxon>
        <taxon>Rickettsieae</taxon>
        <taxon>Candidatus Sneabacter</taxon>
    </lineage>
</organism>
<dbReference type="AlphaFoldDB" id="A0A5C0UI07"/>
<sequence>MKTIFRMQLRTLLFVCCVFVFSTSFADKAAVVSQATLDKVKKASVTIQTTVSQPCSDLFGVGTCSGSGFVVNKNMGIICTNAHIVGRVNVPDNFVITFYNGKKAEAKLLYLDNFWDLAFLKIAPKDMSNDVSQLSFSQANSTKEGDKVFSVSNTELASFSFSEGYVSDIYSIGGSMPQRSYTINSNQVGGASGSAILNTSGSVVGVLYGCGKTYELALNGEYVKYLSQFLSAGKIPVRKHIGAIVYTCSLDDMVKFNKFPEDIASQYMKNNEKSRGKVLFVDSIIPGSPAEGILQPGDILWKVDSHALGADLLSFDTIMNKATSPLKCVVFRDGQCLDLSVPVFDLSNYSIKNIVNFNGARFLEADPILARYKGVPLGSLMCGYVEDGSPFALRGNYTRFCGFSVHEINGVKVKSLEDFLRVAKGLKNSAGFSIRGISRVPFRPWYFITASENFFATVRLGQDNTLDVYNFDSMSCRWIKTSY</sequence>
<dbReference type="Proteomes" id="UP000323844">
    <property type="component" value="Chromosome"/>
</dbReference>
<dbReference type="Gene3D" id="2.40.10.120">
    <property type="match status" value="1"/>
</dbReference>
<reference evidence="2 3" key="1">
    <citation type="submission" date="2019-08" db="EMBL/GenBank/DDBJ databases">
        <title>Highly reduced genomes of protist endosymbionts show evolutionary convergence.</title>
        <authorList>
            <person name="George E."/>
            <person name="Husnik F."/>
            <person name="Tashyreva D."/>
            <person name="Prokopchuk G."/>
            <person name="Horak A."/>
            <person name="Kwong W.K."/>
            <person name="Lukes J."/>
            <person name="Keeling P.J."/>
        </authorList>
    </citation>
    <scope>NUCLEOTIDE SEQUENCE [LARGE SCALE GENOMIC DNA]</scope>
    <source>
        <strain evidence="2">1621</strain>
    </source>
</reference>
<dbReference type="SUPFAM" id="SSF50494">
    <property type="entry name" value="Trypsin-like serine proteases"/>
    <property type="match status" value="1"/>
</dbReference>
<protein>
    <recommendedName>
        <fullName evidence="4">Serine protease</fullName>
    </recommendedName>
</protein>
<dbReference type="InterPro" id="IPR001940">
    <property type="entry name" value="Peptidase_S1C"/>
</dbReference>
<dbReference type="GO" id="GO:0004252">
    <property type="term" value="F:serine-type endopeptidase activity"/>
    <property type="evidence" value="ECO:0007669"/>
    <property type="project" value="InterPro"/>
</dbReference>
<evidence type="ECO:0000256" key="1">
    <source>
        <dbReference type="SAM" id="SignalP"/>
    </source>
</evidence>
<dbReference type="RefSeq" id="WP_148952089.1">
    <property type="nucleotide sequence ID" value="NZ_CP043312.1"/>
</dbReference>
<keyword evidence="3" id="KW-1185">Reference proteome</keyword>
<dbReference type="PANTHER" id="PTHR46366:SF1">
    <property type="entry name" value="PDZ DOMAIN-CONTAINING PROTEIN C1685.05"/>
    <property type="match status" value="1"/>
</dbReference>
<dbReference type="PRINTS" id="PR00834">
    <property type="entry name" value="PROTEASES2C"/>
</dbReference>
<proteinExistence type="predicted"/>
<keyword evidence="1" id="KW-0732">Signal</keyword>
<evidence type="ECO:0000313" key="3">
    <source>
        <dbReference type="Proteomes" id="UP000323844"/>
    </source>
</evidence>
<feature type="chain" id="PRO_5022882051" description="Serine protease" evidence="1">
    <location>
        <begin position="27"/>
        <end position="483"/>
    </location>
</feature>